<feature type="region of interest" description="Disordered" evidence="2">
    <location>
        <begin position="120"/>
        <end position="158"/>
    </location>
</feature>
<proteinExistence type="predicted"/>
<dbReference type="InterPro" id="IPR001878">
    <property type="entry name" value="Znf_CCHC"/>
</dbReference>
<evidence type="ECO:0000256" key="1">
    <source>
        <dbReference type="PROSITE-ProRule" id="PRU00047"/>
    </source>
</evidence>
<keyword evidence="1" id="KW-0863">Zinc-finger</keyword>
<evidence type="ECO:0000259" key="3">
    <source>
        <dbReference type="PROSITE" id="PS50158"/>
    </source>
</evidence>
<organism evidence="4 5">
    <name type="scientific">Ceriporiopsis subvermispora (strain B)</name>
    <name type="common">White-rot fungus</name>
    <name type="synonym">Gelatoporia subvermispora</name>
    <dbReference type="NCBI Taxonomy" id="914234"/>
    <lineage>
        <taxon>Eukaryota</taxon>
        <taxon>Fungi</taxon>
        <taxon>Dikarya</taxon>
        <taxon>Basidiomycota</taxon>
        <taxon>Agaricomycotina</taxon>
        <taxon>Agaricomycetes</taxon>
        <taxon>Polyporales</taxon>
        <taxon>Gelatoporiaceae</taxon>
        <taxon>Gelatoporia</taxon>
    </lineage>
</organism>
<dbReference type="EMBL" id="KB445795">
    <property type="protein sequence ID" value="EMD37972.1"/>
    <property type="molecule type" value="Genomic_DNA"/>
</dbReference>
<dbReference type="GO" id="GO:0003676">
    <property type="term" value="F:nucleic acid binding"/>
    <property type="evidence" value="ECO:0007669"/>
    <property type="project" value="InterPro"/>
</dbReference>
<dbReference type="HOGENOM" id="CLU_456333_0_0_1"/>
<evidence type="ECO:0000313" key="4">
    <source>
        <dbReference type="EMBL" id="EMD37972.1"/>
    </source>
</evidence>
<feature type="compositionally biased region" description="Low complexity" evidence="2">
    <location>
        <begin position="410"/>
        <end position="424"/>
    </location>
</feature>
<evidence type="ECO:0000313" key="5">
    <source>
        <dbReference type="Proteomes" id="UP000016930"/>
    </source>
</evidence>
<accession>M2RHL4</accession>
<reference evidence="4 5" key="1">
    <citation type="journal article" date="2012" name="Proc. Natl. Acad. Sci. U.S.A.">
        <title>Comparative genomics of Ceriporiopsis subvermispora and Phanerochaete chrysosporium provide insight into selective ligninolysis.</title>
        <authorList>
            <person name="Fernandez-Fueyo E."/>
            <person name="Ruiz-Duenas F.J."/>
            <person name="Ferreira P."/>
            <person name="Floudas D."/>
            <person name="Hibbett D.S."/>
            <person name="Canessa P."/>
            <person name="Larrondo L.F."/>
            <person name="James T.Y."/>
            <person name="Seelenfreund D."/>
            <person name="Lobos S."/>
            <person name="Polanco R."/>
            <person name="Tello M."/>
            <person name="Honda Y."/>
            <person name="Watanabe T."/>
            <person name="Watanabe T."/>
            <person name="Ryu J.S."/>
            <person name="Kubicek C.P."/>
            <person name="Schmoll M."/>
            <person name="Gaskell J."/>
            <person name="Hammel K.E."/>
            <person name="St John F.J."/>
            <person name="Vanden Wymelenberg A."/>
            <person name="Sabat G."/>
            <person name="Splinter BonDurant S."/>
            <person name="Syed K."/>
            <person name="Yadav J.S."/>
            <person name="Doddapaneni H."/>
            <person name="Subramanian V."/>
            <person name="Lavin J.L."/>
            <person name="Oguiza J.A."/>
            <person name="Perez G."/>
            <person name="Pisabarro A.G."/>
            <person name="Ramirez L."/>
            <person name="Santoyo F."/>
            <person name="Master E."/>
            <person name="Coutinho P.M."/>
            <person name="Henrissat B."/>
            <person name="Lombard V."/>
            <person name="Magnuson J.K."/>
            <person name="Kuees U."/>
            <person name="Hori C."/>
            <person name="Igarashi K."/>
            <person name="Samejima M."/>
            <person name="Held B.W."/>
            <person name="Barry K.W."/>
            <person name="LaButti K.M."/>
            <person name="Lapidus A."/>
            <person name="Lindquist E.A."/>
            <person name="Lucas S.M."/>
            <person name="Riley R."/>
            <person name="Salamov A.A."/>
            <person name="Hoffmeister D."/>
            <person name="Schwenk D."/>
            <person name="Hadar Y."/>
            <person name="Yarden O."/>
            <person name="de Vries R.P."/>
            <person name="Wiebenga A."/>
            <person name="Stenlid J."/>
            <person name="Eastwood D."/>
            <person name="Grigoriev I.V."/>
            <person name="Berka R.M."/>
            <person name="Blanchette R.A."/>
            <person name="Kersten P."/>
            <person name="Martinez A.T."/>
            <person name="Vicuna R."/>
            <person name="Cullen D."/>
        </authorList>
    </citation>
    <scope>NUCLEOTIDE SEQUENCE [LARGE SCALE GENOMIC DNA]</scope>
    <source>
        <strain evidence="4 5">B</strain>
    </source>
</reference>
<sequence length="598" mass="66187">MSCRDEPVGGSYKLSKLPTIPPGPYPVVEGERRTIRDHHRTTVRLRDERGRYAKSGGSTPSTTDNTRPPTPVDTNPPTRDVSQPRRPDASTNTSAIDLPDDFTLGSPWSHLGLSLPPSLSHTPIDSSALSPARSLSTLPSQTTPATSPAPQELHPPAPAIAPLLAPQRITLSDAIAPTSTILMAQPHPRFDGESPDLDPETFVQDITLNTINFTDAKRIEYAGGCFPPRTTARRWFTNLPSDQKLTWEKFLAAFDAEWPPAPEETVGPAEAARMVKNRSIDVSKLGTYDTSGDTAVAYHKQWAREITHIARKYGAPDSCAIDTREQLPETLRSMIPASVATWASFKREMEKVDTATLKERVEEARRRDEETQRVSRMAEEARRHAEETRQLLMSPTSALRRSMQNISISNQAPRAPRNNANALRPPDRDPFSTDSTMHPNNIFSGMQRPQGPNRTYTERLATMQANLPKHHDDTERGRQEYQAQVAKWLTDHPGQDPNKTRPFPLTPGTAALGSRECYKCGRAGHMGRACTATSLIPEREGTWRARAGAIIRGAAPRNDVRAVHEVSIQGRDFVLVPREAFEDEIAGWQQGNEYGPAA</sequence>
<feature type="region of interest" description="Disordered" evidence="2">
    <location>
        <begin position="408"/>
        <end position="453"/>
    </location>
</feature>
<dbReference type="AlphaFoldDB" id="M2RHL4"/>
<name>M2RHL4_CERS8</name>
<dbReference type="Proteomes" id="UP000016930">
    <property type="component" value="Unassembled WGS sequence"/>
</dbReference>
<keyword evidence="1" id="KW-0862">Zinc</keyword>
<dbReference type="OrthoDB" id="2730579at2759"/>
<dbReference type="Pfam" id="PF00098">
    <property type="entry name" value="zf-CCHC"/>
    <property type="match status" value="1"/>
</dbReference>
<evidence type="ECO:0000256" key="2">
    <source>
        <dbReference type="SAM" id="MobiDB-lite"/>
    </source>
</evidence>
<protein>
    <recommendedName>
        <fullName evidence="3">CCHC-type domain-containing protein</fullName>
    </recommendedName>
</protein>
<dbReference type="PROSITE" id="PS50158">
    <property type="entry name" value="ZF_CCHC"/>
    <property type="match status" value="1"/>
</dbReference>
<keyword evidence="1" id="KW-0479">Metal-binding</keyword>
<feature type="compositionally biased region" description="Polar residues" evidence="2">
    <location>
        <begin position="56"/>
        <end position="81"/>
    </location>
</feature>
<dbReference type="GO" id="GO:0008270">
    <property type="term" value="F:zinc ion binding"/>
    <property type="evidence" value="ECO:0007669"/>
    <property type="project" value="UniProtKB-KW"/>
</dbReference>
<feature type="compositionally biased region" description="Low complexity" evidence="2">
    <location>
        <begin position="134"/>
        <end position="151"/>
    </location>
</feature>
<feature type="domain" description="CCHC-type" evidence="3">
    <location>
        <begin position="517"/>
        <end position="530"/>
    </location>
</feature>
<keyword evidence="5" id="KW-1185">Reference proteome</keyword>
<feature type="region of interest" description="Disordered" evidence="2">
    <location>
        <begin position="363"/>
        <end position="388"/>
    </location>
</feature>
<feature type="compositionally biased region" description="Polar residues" evidence="2">
    <location>
        <begin position="432"/>
        <end position="444"/>
    </location>
</feature>
<gene>
    <name evidence="4" type="ORF">CERSUDRAFT_93499</name>
</gene>
<feature type="region of interest" description="Disordered" evidence="2">
    <location>
        <begin position="1"/>
        <end position="100"/>
    </location>
</feature>